<comment type="caution">
    <text evidence="3">The sequence shown here is derived from an EMBL/GenBank/DDBJ whole genome shotgun (WGS) entry which is preliminary data.</text>
</comment>
<evidence type="ECO:0000313" key="4">
    <source>
        <dbReference type="Proteomes" id="UP001549104"/>
    </source>
</evidence>
<feature type="domain" description="GGDEF" evidence="2">
    <location>
        <begin position="202"/>
        <end position="336"/>
    </location>
</feature>
<accession>A0ABV2KD27</accession>
<dbReference type="NCBIfam" id="TIGR00254">
    <property type="entry name" value="GGDEF"/>
    <property type="match status" value="1"/>
</dbReference>
<dbReference type="Gene3D" id="3.30.70.270">
    <property type="match status" value="1"/>
</dbReference>
<dbReference type="Gene3D" id="3.30.450.20">
    <property type="entry name" value="PAS domain"/>
    <property type="match status" value="1"/>
</dbReference>
<organism evidence="3 4">
    <name type="scientific">Sporosarcina psychrophila</name>
    <name type="common">Bacillus psychrophilus</name>
    <dbReference type="NCBI Taxonomy" id="1476"/>
    <lineage>
        <taxon>Bacteria</taxon>
        <taxon>Bacillati</taxon>
        <taxon>Bacillota</taxon>
        <taxon>Bacilli</taxon>
        <taxon>Bacillales</taxon>
        <taxon>Caryophanaceae</taxon>
        <taxon>Sporosarcina</taxon>
    </lineage>
</organism>
<dbReference type="InterPro" id="IPR000160">
    <property type="entry name" value="GGDEF_dom"/>
</dbReference>
<dbReference type="InterPro" id="IPR052163">
    <property type="entry name" value="DGC-Regulatory_Protein"/>
</dbReference>
<keyword evidence="4" id="KW-1185">Reference proteome</keyword>
<dbReference type="SMART" id="SM00267">
    <property type="entry name" value="GGDEF"/>
    <property type="match status" value="1"/>
</dbReference>
<dbReference type="PROSITE" id="PS50887">
    <property type="entry name" value="GGDEF"/>
    <property type="match status" value="1"/>
</dbReference>
<dbReference type="RefSeq" id="WP_354314549.1">
    <property type="nucleotide sequence ID" value="NZ_JBEPME010000007.1"/>
</dbReference>
<dbReference type="Proteomes" id="UP001549104">
    <property type="component" value="Unassembled WGS sequence"/>
</dbReference>
<dbReference type="InterPro" id="IPR043128">
    <property type="entry name" value="Rev_trsase/Diguanyl_cyclase"/>
</dbReference>
<proteinExistence type="predicted"/>
<dbReference type="PANTHER" id="PTHR46663:SF2">
    <property type="entry name" value="GGDEF DOMAIN-CONTAINING PROTEIN"/>
    <property type="match status" value="1"/>
</dbReference>
<evidence type="ECO:0000313" key="3">
    <source>
        <dbReference type="EMBL" id="MET3658978.1"/>
    </source>
</evidence>
<keyword evidence="1" id="KW-0812">Transmembrane</keyword>
<reference evidence="3 4" key="1">
    <citation type="submission" date="2024-06" db="EMBL/GenBank/DDBJ databases">
        <title>Sorghum-associated microbial communities from plants grown in Nebraska, USA.</title>
        <authorList>
            <person name="Schachtman D."/>
        </authorList>
    </citation>
    <scope>NUCLEOTIDE SEQUENCE [LARGE SCALE GENOMIC DNA]</scope>
    <source>
        <strain evidence="3 4">1288</strain>
    </source>
</reference>
<feature type="transmembrane region" description="Helical" evidence="1">
    <location>
        <begin position="22"/>
        <end position="42"/>
    </location>
</feature>
<dbReference type="SUPFAM" id="SSF55073">
    <property type="entry name" value="Nucleotide cyclase"/>
    <property type="match status" value="1"/>
</dbReference>
<keyword evidence="1" id="KW-0472">Membrane</keyword>
<evidence type="ECO:0000259" key="2">
    <source>
        <dbReference type="PROSITE" id="PS50887"/>
    </source>
</evidence>
<dbReference type="EMBL" id="JBEPME010000007">
    <property type="protein sequence ID" value="MET3658978.1"/>
    <property type="molecule type" value="Genomic_DNA"/>
</dbReference>
<gene>
    <name evidence="3" type="ORF">ABIC55_004097</name>
</gene>
<name>A0ABV2KD27_SPOPS</name>
<protein>
    <submittedName>
        <fullName evidence="3">Diguanylate cyclase (GGDEF)-like protein</fullName>
    </submittedName>
</protein>
<evidence type="ECO:0000256" key="1">
    <source>
        <dbReference type="SAM" id="Phobius"/>
    </source>
</evidence>
<dbReference type="PANTHER" id="PTHR46663">
    <property type="entry name" value="DIGUANYLATE CYCLASE DGCT-RELATED"/>
    <property type="match status" value="1"/>
</dbReference>
<dbReference type="CDD" id="cd01949">
    <property type="entry name" value="GGDEF"/>
    <property type="match status" value="1"/>
</dbReference>
<keyword evidence="1" id="KW-1133">Transmembrane helix</keyword>
<dbReference type="Pfam" id="PF00990">
    <property type="entry name" value="GGDEF"/>
    <property type="match status" value="1"/>
</dbReference>
<sequence>MLILTIILGYPNYGRFLPPHPYLLSGIVFSVFLSISVLRFQLLPSVSRRYKELFNLSPVSIIITNDQWEVLEFNDNAAIELGSQIKEGFILIDYFRVTENKQQLLRLSEQLEKEVTIRDYLIKIMNPAKDETLYFSLDASIVRMEEDVFYYLIWRNVTDELESKQLVQRLAYHDALTNISNRAYFVTEVKERLKSLPVQSTNGTAVVLIDLNRFKVINDTYGHAVGDQVLKHTASILMKITRESDIVARFGGDEFVIFLEEYPTVQAVDDWVDVLREEFATNPFVGNTLVLEIEPSIGVAFYSIEASQFDELFQLADVRMYEDKEKSRRTRRALQIDPVDKQ</sequence>
<dbReference type="InterPro" id="IPR029787">
    <property type="entry name" value="Nucleotide_cyclase"/>
</dbReference>